<reference evidence="1" key="1">
    <citation type="submission" date="2021-02" db="EMBL/GenBank/DDBJ databases">
        <authorList>
            <consortium name="DOE Joint Genome Institute"/>
            <person name="Ahrendt S."/>
            <person name="Looney B.P."/>
            <person name="Miyauchi S."/>
            <person name="Morin E."/>
            <person name="Drula E."/>
            <person name="Courty P.E."/>
            <person name="Chicoki N."/>
            <person name="Fauchery L."/>
            <person name="Kohler A."/>
            <person name="Kuo A."/>
            <person name="Labutti K."/>
            <person name="Pangilinan J."/>
            <person name="Lipzen A."/>
            <person name="Riley R."/>
            <person name="Andreopoulos W."/>
            <person name="He G."/>
            <person name="Johnson J."/>
            <person name="Barry K.W."/>
            <person name="Grigoriev I.V."/>
            <person name="Nagy L."/>
            <person name="Hibbett D."/>
            <person name="Henrissat B."/>
            <person name="Matheny P.B."/>
            <person name="Labbe J."/>
            <person name="Martin F."/>
        </authorList>
    </citation>
    <scope>NUCLEOTIDE SEQUENCE</scope>
    <source>
        <strain evidence="1">FP105234-sp</strain>
    </source>
</reference>
<name>A0ACB8RU78_9AGAM</name>
<keyword evidence="2" id="KW-1185">Reference proteome</keyword>
<gene>
    <name evidence="1" type="ORF">FA95DRAFT_1208141</name>
</gene>
<dbReference type="EMBL" id="MU275901">
    <property type="protein sequence ID" value="KAI0047594.1"/>
    <property type="molecule type" value="Genomic_DNA"/>
</dbReference>
<evidence type="ECO:0000313" key="1">
    <source>
        <dbReference type="EMBL" id="KAI0047594.1"/>
    </source>
</evidence>
<organism evidence="1 2">
    <name type="scientific">Auriscalpium vulgare</name>
    <dbReference type="NCBI Taxonomy" id="40419"/>
    <lineage>
        <taxon>Eukaryota</taxon>
        <taxon>Fungi</taxon>
        <taxon>Dikarya</taxon>
        <taxon>Basidiomycota</taxon>
        <taxon>Agaricomycotina</taxon>
        <taxon>Agaricomycetes</taxon>
        <taxon>Russulales</taxon>
        <taxon>Auriscalpiaceae</taxon>
        <taxon>Auriscalpium</taxon>
    </lineage>
</organism>
<protein>
    <submittedName>
        <fullName evidence="1">Uncharacterized protein</fullName>
    </submittedName>
</protein>
<reference evidence="1" key="2">
    <citation type="journal article" date="2022" name="New Phytol.">
        <title>Evolutionary transition to the ectomycorrhizal habit in the genomes of a hyperdiverse lineage of mushroom-forming fungi.</title>
        <authorList>
            <person name="Looney B."/>
            <person name="Miyauchi S."/>
            <person name="Morin E."/>
            <person name="Drula E."/>
            <person name="Courty P.E."/>
            <person name="Kohler A."/>
            <person name="Kuo A."/>
            <person name="LaButti K."/>
            <person name="Pangilinan J."/>
            <person name="Lipzen A."/>
            <person name="Riley R."/>
            <person name="Andreopoulos W."/>
            <person name="He G."/>
            <person name="Johnson J."/>
            <person name="Nolan M."/>
            <person name="Tritt A."/>
            <person name="Barry K.W."/>
            <person name="Grigoriev I.V."/>
            <person name="Nagy L.G."/>
            <person name="Hibbett D."/>
            <person name="Henrissat B."/>
            <person name="Matheny P.B."/>
            <person name="Labbe J."/>
            <person name="Martin F.M."/>
        </authorList>
    </citation>
    <scope>NUCLEOTIDE SEQUENCE</scope>
    <source>
        <strain evidence="1">FP105234-sp</strain>
    </source>
</reference>
<comment type="caution">
    <text evidence="1">The sequence shown here is derived from an EMBL/GenBank/DDBJ whole genome shotgun (WGS) entry which is preliminary data.</text>
</comment>
<dbReference type="Proteomes" id="UP000814033">
    <property type="component" value="Unassembled WGS sequence"/>
</dbReference>
<proteinExistence type="predicted"/>
<evidence type="ECO:0000313" key="2">
    <source>
        <dbReference type="Proteomes" id="UP000814033"/>
    </source>
</evidence>
<sequence length="126" mass="14076">MLVDRYGLPASLGPHTFSDDPIVMARHACDPSRLSAFLVRSSTPLSRHDFTLMCAAVAIVLVRHYVAQAPSCPPHPRNVLDIPDYRQLSSPDWQNLLELIFHATLRVRFACEQGTCAWHHGSSELT</sequence>
<accession>A0ACB8RU78</accession>